<dbReference type="PANTHER" id="PTHR10587:SF137">
    <property type="entry name" value="4-DEOXY-4-FORMAMIDO-L-ARABINOSE-PHOSPHOUNDECAPRENOL DEFORMYLASE ARND-RELATED"/>
    <property type="match status" value="1"/>
</dbReference>
<accession>A0ABV6AXI0</accession>
<gene>
    <name evidence="2" type="ORF">ACFFLM_09620</name>
</gene>
<dbReference type="Gene3D" id="3.20.20.370">
    <property type="entry name" value="Glycoside hydrolase/deacetylase"/>
    <property type="match status" value="1"/>
</dbReference>
<reference evidence="2 3" key="1">
    <citation type="submission" date="2024-09" db="EMBL/GenBank/DDBJ databases">
        <authorList>
            <person name="Sun Q."/>
            <person name="Mori K."/>
        </authorList>
    </citation>
    <scope>NUCLEOTIDE SEQUENCE [LARGE SCALE GENOMIC DNA]</scope>
    <source>
        <strain evidence="2 3">JCM 13503</strain>
    </source>
</reference>
<dbReference type="SUPFAM" id="SSF88713">
    <property type="entry name" value="Glycoside hydrolase/deacetylase"/>
    <property type="match status" value="1"/>
</dbReference>
<dbReference type="InterPro" id="IPR050248">
    <property type="entry name" value="Polysacc_deacetylase_ArnD"/>
</dbReference>
<evidence type="ECO:0000259" key="1">
    <source>
        <dbReference type="PROSITE" id="PS51677"/>
    </source>
</evidence>
<feature type="domain" description="NodB homology" evidence="1">
    <location>
        <begin position="29"/>
        <end position="200"/>
    </location>
</feature>
<comment type="caution">
    <text evidence="2">The sequence shown here is derived from an EMBL/GenBank/DDBJ whole genome shotgun (WGS) entry which is preliminary data.</text>
</comment>
<sequence>MLGLTVLAADVLGRAAGWGALGPGPRTRPHVALTFDDGPSARTLDLMAVLARHSAPATFFVTAPHAAAHPDLMQALAGAGHQLEAHGIWHRPALLLPPWMEWAQLRWHPRAGQPGLLFRPPYGGHSPATRLLACLARRQIALWDVEGRDWLDLSAAELARHTLEQVHPGSVILLHDGPEVTPELLGLILHGLHERGLTPVLLRDLPMQRIPLRAGLGRLQASYGR</sequence>
<keyword evidence="3" id="KW-1185">Reference proteome</keyword>
<dbReference type="EMBL" id="JBHLYR010000031">
    <property type="protein sequence ID" value="MFB9992218.1"/>
    <property type="molecule type" value="Genomic_DNA"/>
</dbReference>
<dbReference type="Proteomes" id="UP001589733">
    <property type="component" value="Unassembled WGS sequence"/>
</dbReference>
<name>A0ABV6AXI0_9DEIO</name>
<dbReference type="InterPro" id="IPR011330">
    <property type="entry name" value="Glyco_hydro/deAcase_b/a-brl"/>
</dbReference>
<dbReference type="PANTHER" id="PTHR10587">
    <property type="entry name" value="GLYCOSYL TRANSFERASE-RELATED"/>
    <property type="match status" value="1"/>
</dbReference>
<proteinExistence type="predicted"/>
<evidence type="ECO:0000313" key="2">
    <source>
        <dbReference type="EMBL" id="MFB9992218.1"/>
    </source>
</evidence>
<dbReference type="PROSITE" id="PS51677">
    <property type="entry name" value="NODB"/>
    <property type="match status" value="1"/>
</dbReference>
<dbReference type="Pfam" id="PF01522">
    <property type="entry name" value="Polysacc_deac_1"/>
    <property type="match status" value="1"/>
</dbReference>
<dbReference type="RefSeq" id="WP_380008687.1">
    <property type="nucleotide sequence ID" value="NZ_JBHLYR010000031.1"/>
</dbReference>
<protein>
    <submittedName>
        <fullName evidence="2">Polysaccharide deacetylase family protein</fullName>
    </submittedName>
</protein>
<dbReference type="InterPro" id="IPR002509">
    <property type="entry name" value="NODB_dom"/>
</dbReference>
<evidence type="ECO:0000313" key="3">
    <source>
        <dbReference type="Proteomes" id="UP001589733"/>
    </source>
</evidence>
<organism evidence="2 3">
    <name type="scientific">Deinococcus oregonensis</name>
    <dbReference type="NCBI Taxonomy" id="1805970"/>
    <lineage>
        <taxon>Bacteria</taxon>
        <taxon>Thermotogati</taxon>
        <taxon>Deinococcota</taxon>
        <taxon>Deinococci</taxon>
        <taxon>Deinococcales</taxon>
        <taxon>Deinococcaceae</taxon>
        <taxon>Deinococcus</taxon>
    </lineage>
</organism>